<evidence type="ECO:0000256" key="2">
    <source>
        <dbReference type="SAM" id="Phobius"/>
    </source>
</evidence>
<feature type="region of interest" description="Disordered" evidence="1">
    <location>
        <begin position="419"/>
        <end position="454"/>
    </location>
</feature>
<feature type="region of interest" description="Disordered" evidence="1">
    <location>
        <begin position="356"/>
        <end position="380"/>
    </location>
</feature>
<organism evidence="4 5">
    <name type="scientific">Nakamurella aerolata</name>
    <dbReference type="NCBI Taxonomy" id="1656892"/>
    <lineage>
        <taxon>Bacteria</taxon>
        <taxon>Bacillati</taxon>
        <taxon>Actinomycetota</taxon>
        <taxon>Actinomycetes</taxon>
        <taxon>Nakamurellales</taxon>
        <taxon>Nakamurellaceae</taxon>
        <taxon>Nakamurella</taxon>
    </lineage>
</organism>
<name>A0A849AAB7_9ACTN</name>
<accession>A0A849AAB7</accession>
<evidence type="ECO:0000256" key="1">
    <source>
        <dbReference type="SAM" id="MobiDB-lite"/>
    </source>
</evidence>
<reference evidence="4 5" key="1">
    <citation type="submission" date="2020-05" db="EMBL/GenBank/DDBJ databases">
        <title>Nakamurella sp. DB0629 isolated from air conditioner.</title>
        <authorList>
            <person name="Kim D.H."/>
            <person name="Kim D.-U."/>
        </authorList>
    </citation>
    <scope>NUCLEOTIDE SEQUENCE [LARGE SCALE GENOMIC DNA]</scope>
    <source>
        <strain evidence="4 5">DB0629</strain>
    </source>
</reference>
<dbReference type="RefSeq" id="WP_171199760.1">
    <property type="nucleotide sequence ID" value="NZ_JABEND010000005.1"/>
</dbReference>
<evidence type="ECO:0000259" key="3">
    <source>
        <dbReference type="Pfam" id="PF01882"/>
    </source>
</evidence>
<dbReference type="PANTHER" id="PTHR34351:SF1">
    <property type="entry name" value="SLR1927 PROTEIN"/>
    <property type="match status" value="1"/>
</dbReference>
<sequence length="454" mass="47267">MTTRGRCLLAGGLAAAICAILLDERDLLRVGILAAVLPLAAWLFTSLRRPRVVARHQIHPDRLSPGTTGEVVVTLASSGGGGPTLEFAAAPVADLTPGARLVLPGIRPGRPVQASYPLYASRRGRFVIGSPMLRIADPFGLWEDVHTIDSRAEVLVVPAPVTLTGLPVGAGHQSAASGRAVAGAVGGDPDVAVREYRSGDDIRTIHWRASARHDDLMVRLEEPVSHGGALVLLDHRAEAHRGTGRDSSLEVSITLAASISLHLLDSDHELALLGHAGQVIAHGHDISDDVLAGLALLEPTTDDAELQLPPVGTAGTVIAVLGAVDEASVLRLIATRPRGVQAVAILLDVESWNPFPGTRPGFEPGPVPGSQPGAQPGRQRAAIDVRRTESLLDAAGWRTAVLRRGDDLADTWRRACRLSSSNEWSGAAGAADLAGAGPASHSSAPFARVGTAGR</sequence>
<feature type="compositionally biased region" description="Low complexity" evidence="1">
    <location>
        <begin position="426"/>
        <end position="447"/>
    </location>
</feature>
<proteinExistence type="predicted"/>
<evidence type="ECO:0000313" key="5">
    <source>
        <dbReference type="Proteomes" id="UP000562984"/>
    </source>
</evidence>
<protein>
    <submittedName>
        <fullName evidence="4">DUF58 domain-containing protein</fullName>
    </submittedName>
</protein>
<keyword evidence="2" id="KW-0812">Transmembrane</keyword>
<dbReference type="Proteomes" id="UP000562984">
    <property type="component" value="Unassembled WGS sequence"/>
</dbReference>
<dbReference type="EMBL" id="JABEND010000005">
    <property type="protein sequence ID" value="NNG36061.1"/>
    <property type="molecule type" value="Genomic_DNA"/>
</dbReference>
<dbReference type="Pfam" id="PF01882">
    <property type="entry name" value="DUF58"/>
    <property type="match status" value="1"/>
</dbReference>
<keyword evidence="2" id="KW-0472">Membrane</keyword>
<dbReference type="PANTHER" id="PTHR34351">
    <property type="entry name" value="SLR1927 PROTEIN-RELATED"/>
    <property type="match status" value="1"/>
</dbReference>
<keyword evidence="5" id="KW-1185">Reference proteome</keyword>
<feature type="transmembrane region" description="Helical" evidence="2">
    <location>
        <begin position="28"/>
        <end position="47"/>
    </location>
</feature>
<keyword evidence="2" id="KW-1133">Transmembrane helix</keyword>
<evidence type="ECO:0000313" key="4">
    <source>
        <dbReference type="EMBL" id="NNG36061.1"/>
    </source>
</evidence>
<gene>
    <name evidence="4" type="ORF">HKD39_10110</name>
</gene>
<dbReference type="AlphaFoldDB" id="A0A849AAB7"/>
<comment type="caution">
    <text evidence="4">The sequence shown here is derived from an EMBL/GenBank/DDBJ whole genome shotgun (WGS) entry which is preliminary data.</text>
</comment>
<feature type="domain" description="DUF58" evidence="3">
    <location>
        <begin position="193"/>
        <end position="279"/>
    </location>
</feature>
<dbReference type="InterPro" id="IPR002881">
    <property type="entry name" value="DUF58"/>
</dbReference>